<dbReference type="GO" id="GO:0000028">
    <property type="term" value="P:ribosomal small subunit assembly"/>
    <property type="evidence" value="ECO:0007669"/>
    <property type="project" value="TreeGrafter"/>
</dbReference>
<dbReference type="PANTHER" id="PTHR42698">
    <property type="entry name" value="GTPASE ERA"/>
    <property type="match status" value="1"/>
</dbReference>
<dbReference type="GO" id="GO:0019843">
    <property type="term" value="F:rRNA binding"/>
    <property type="evidence" value="ECO:0007669"/>
    <property type="project" value="TreeGrafter"/>
</dbReference>
<keyword evidence="3" id="KW-1185">Reference proteome</keyword>
<dbReference type="InterPro" id="IPR005662">
    <property type="entry name" value="GTPase_Era-like"/>
</dbReference>
<dbReference type="CDD" id="cd00882">
    <property type="entry name" value="Ras_like_GTPase"/>
    <property type="match status" value="1"/>
</dbReference>
<dbReference type="GO" id="GO:0043024">
    <property type="term" value="F:ribosomal small subunit binding"/>
    <property type="evidence" value="ECO:0007669"/>
    <property type="project" value="TreeGrafter"/>
</dbReference>
<accession>A0A3G9ICC4</accession>
<dbReference type="EMBL" id="AP019307">
    <property type="protein sequence ID" value="BBH16580.1"/>
    <property type="molecule type" value="Genomic_DNA"/>
</dbReference>
<evidence type="ECO:0000313" key="2">
    <source>
        <dbReference type="EMBL" id="BBH16580.1"/>
    </source>
</evidence>
<name>A0A3G9ICC4_9ACTN</name>
<reference evidence="2 3" key="1">
    <citation type="submission" date="2018-11" db="EMBL/GenBank/DDBJ databases">
        <title>Complete genome sequence of Nocardioides baekrokdamisoli strain KCTC 39748.</title>
        <authorList>
            <person name="Kang S.W."/>
            <person name="Lee K.C."/>
            <person name="Kim K.K."/>
            <person name="Kim J.S."/>
            <person name="Kim D.S."/>
            <person name="Ko S.H."/>
            <person name="Yang S.H."/>
            <person name="Shin Y.K."/>
            <person name="Lee J.S."/>
        </authorList>
    </citation>
    <scope>NUCLEOTIDE SEQUENCE [LARGE SCALE GENOMIC DNA]</scope>
    <source>
        <strain evidence="2 3">KCTC 39748</strain>
    </source>
</reference>
<gene>
    <name evidence="2" type="ORF">Back2_08670</name>
</gene>
<proteinExistence type="predicted"/>
<dbReference type="InterPro" id="IPR045063">
    <property type="entry name" value="Dynamin_N"/>
</dbReference>
<protein>
    <submittedName>
        <fullName evidence="2">ABC transporter</fullName>
    </submittedName>
</protein>
<organism evidence="2 3">
    <name type="scientific">Nocardioides baekrokdamisoli</name>
    <dbReference type="NCBI Taxonomy" id="1804624"/>
    <lineage>
        <taxon>Bacteria</taxon>
        <taxon>Bacillati</taxon>
        <taxon>Actinomycetota</taxon>
        <taxon>Actinomycetes</taxon>
        <taxon>Propionibacteriales</taxon>
        <taxon>Nocardioidaceae</taxon>
        <taxon>Nocardioides</taxon>
    </lineage>
</organism>
<dbReference type="InterPro" id="IPR027417">
    <property type="entry name" value="P-loop_NTPase"/>
</dbReference>
<dbReference type="Proteomes" id="UP000271573">
    <property type="component" value="Chromosome"/>
</dbReference>
<dbReference type="SUPFAM" id="SSF52540">
    <property type="entry name" value="P-loop containing nucleoside triphosphate hydrolases"/>
    <property type="match status" value="1"/>
</dbReference>
<evidence type="ECO:0000259" key="1">
    <source>
        <dbReference type="Pfam" id="PF00350"/>
    </source>
</evidence>
<dbReference type="PANTHER" id="PTHR42698:SF1">
    <property type="entry name" value="GTPASE ERA, MITOCHONDRIAL"/>
    <property type="match status" value="1"/>
</dbReference>
<dbReference type="Pfam" id="PF00350">
    <property type="entry name" value="Dynamin_N"/>
    <property type="match status" value="1"/>
</dbReference>
<dbReference type="GO" id="GO:0005525">
    <property type="term" value="F:GTP binding"/>
    <property type="evidence" value="ECO:0007669"/>
    <property type="project" value="InterPro"/>
</dbReference>
<dbReference type="Gene3D" id="3.40.50.300">
    <property type="entry name" value="P-loop containing nucleotide triphosphate hydrolases"/>
    <property type="match status" value="1"/>
</dbReference>
<evidence type="ECO:0000313" key="3">
    <source>
        <dbReference type="Proteomes" id="UP000271573"/>
    </source>
</evidence>
<sequence length="562" mass="59073">MSATFILPCYARLWQWLHYLIGPLALAAMSSDNVRMVTELVRLHQALRATSLPLASEGVEALRASRVSMIDQLQDYVIPRVMTMDAPLLTVVGGSTGAGKSTLVNSLVGERVTAPGLLRPTTRCPVLVHHPDDAKWFGQDRLLPGLRRTTEASNDQYSIQLVATKKMKRGLAVLDAPDVDSVDERNRELAAELLNCADLWLFVTSSARYADQVPWDSLKSAAERSAAVAVVLDRTPEDAIQTVSTHLARMLAARGLKDSPLFIVRNGKVSDEGLLPKGHVSEIATWLAALADDAITRNLVVSQTVDGAVRAISFTAHKVADAAAVQAAVAERLAQAAADAYAQGENSVEAALDAGVLARGDAGARWHDFVTSGNFTESLTSTDGALRAGQIRTGLGLTLELLLVRHAEAAAEATSTGWNGIPEGADLLALPGAESLSRASRGLRAATSQAVAAWQAAVEADVRAEGGSDAAAVAAMVGALGGADQDSTDVLGDAVGPTAAASLIEGAGQRLRQGVHGLLESEHRRYATVLGGLGLDPEAPAAVRAAARRVDDVRWATKNETN</sequence>
<dbReference type="GO" id="GO:0005829">
    <property type="term" value="C:cytosol"/>
    <property type="evidence" value="ECO:0007669"/>
    <property type="project" value="TreeGrafter"/>
</dbReference>
<dbReference type="AlphaFoldDB" id="A0A3G9ICC4"/>
<feature type="domain" description="Dynamin N-terminal" evidence="1">
    <location>
        <begin position="91"/>
        <end position="224"/>
    </location>
</feature>
<dbReference type="KEGG" id="nbe:Back2_08670"/>